<reference evidence="13" key="1">
    <citation type="submission" date="2017-09" db="EMBL/GenBank/DDBJ databases">
        <title>Depth-based differentiation of microbial function through sediment-hosted aquifers and enrichment of novel symbionts in the deep terrestrial subsurface.</title>
        <authorList>
            <person name="Probst A.J."/>
            <person name="Ladd B."/>
            <person name="Jarett J.K."/>
            <person name="Geller-Mcgrath D.E."/>
            <person name="Sieber C.M.K."/>
            <person name="Emerson J.B."/>
            <person name="Anantharaman K."/>
            <person name="Thomas B.C."/>
            <person name="Malmstrom R."/>
            <person name="Stieglmeier M."/>
            <person name="Klingl A."/>
            <person name="Woyke T."/>
            <person name="Ryan C.M."/>
            <person name="Banfield J.F."/>
        </authorList>
    </citation>
    <scope>NUCLEOTIDE SEQUENCE [LARGE SCALE GENOMIC DNA]</scope>
</reference>
<keyword evidence="9" id="KW-0028">Amino-acid biosynthesis</keyword>
<keyword evidence="8 9" id="KW-0511">Multifunctional enzyme</keyword>
<dbReference type="PANTHER" id="PTHR48099">
    <property type="entry name" value="C-1-TETRAHYDROFOLATE SYNTHASE, CYTOPLASMIC-RELATED"/>
    <property type="match status" value="1"/>
</dbReference>
<proteinExistence type="inferred from homology"/>
<evidence type="ECO:0000256" key="8">
    <source>
        <dbReference type="ARBA" id="ARBA00023268"/>
    </source>
</evidence>
<feature type="domain" description="Tetrahydrofolate dehydrogenase/cyclohydrolase catalytic" evidence="10">
    <location>
        <begin position="6"/>
        <end position="118"/>
    </location>
</feature>
<evidence type="ECO:0000259" key="11">
    <source>
        <dbReference type="Pfam" id="PF02882"/>
    </source>
</evidence>
<evidence type="ECO:0000313" key="12">
    <source>
        <dbReference type="EMBL" id="PIT90658.1"/>
    </source>
</evidence>
<dbReference type="Pfam" id="PF02882">
    <property type="entry name" value="THF_DHG_CYH_C"/>
    <property type="match status" value="1"/>
</dbReference>
<feature type="domain" description="Tetrahydrofolate dehydrogenase/cyclohydrolase NAD(P)-binding" evidence="11">
    <location>
        <begin position="137"/>
        <end position="278"/>
    </location>
</feature>
<evidence type="ECO:0000256" key="5">
    <source>
        <dbReference type="ARBA" id="ARBA00022857"/>
    </source>
</evidence>
<dbReference type="InterPro" id="IPR000672">
    <property type="entry name" value="THF_DH/CycHdrlase"/>
</dbReference>
<dbReference type="Pfam" id="PF00763">
    <property type="entry name" value="THF_DHG_CYH"/>
    <property type="match status" value="1"/>
</dbReference>
<dbReference type="EC" id="1.5.1.5" evidence="9"/>
<accession>A0A2M6WCZ6</accession>
<dbReference type="EC" id="3.5.4.9" evidence="9"/>
<comment type="caution">
    <text evidence="12">The sequence shown here is derived from an EMBL/GenBank/DDBJ whole genome shotgun (WGS) entry which is preliminary data.</text>
</comment>
<feature type="binding site" evidence="9">
    <location>
        <position position="229"/>
    </location>
    <ligand>
        <name>NADP(+)</name>
        <dbReference type="ChEBI" id="CHEBI:58349"/>
    </ligand>
</feature>
<dbReference type="GO" id="GO:0006164">
    <property type="term" value="P:purine nucleotide biosynthetic process"/>
    <property type="evidence" value="ECO:0007669"/>
    <property type="project" value="UniProtKB-KW"/>
</dbReference>
<keyword evidence="6 9" id="KW-0560">Oxidoreductase</keyword>
<dbReference type="GO" id="GO:0004488">
    <property type="term" value="F:methylenetetrahydrofolate dehydrogenase (NADP+) activity"/>
    <property type="evidence" value="ECO:0007669"/>
    <property type="project" value="UniProtKB-UniRule"/>
</dbReference>
<dbReference type="Proteomes" id="UP000230543">
    <property type="component" value="Unassembled WGS sequence"/>
</dbReference>
<dbReference type="AlphaFoldDB" id="A0A2M6WCZ6"/>
<dbReference type="InterPro" id="IPR020867">
    <property type="entry name" value="THF_DH/CycHdrlase_CS"/>
</dbReference>
<dbReference type="GO" id="GO:0009086">
    <property type="term" value="P:methionine biosynthetic process"/>
    <property type="evidence" value="ECO:0007669"/>
    <property type="project" value="UniProtKB-KW"/>
</dbReference>
<comment type="catalytic activity">
    <reaction evidence="9">
        <text>(6R)-5,10-methylene-5,6,7,8-tetrahydrofolate + NADP(+) = (6R)-5,10-methenyltetrahydrofolate + NADPH</text>
        <dbReference type="Rhea" id="RHEA:22812"/>
        <dbReference type="ChEBI" id="CHEBI:15636"/>
        <dbReference type="ChEBI" id="CHEBI:57455"/>
        <dbReference type="ChEBI" id="CHEBI:57783"/>
        <dbReference type="ChEBI" id="CHEBI:58349"/>
        <dbReference type="EC" id="1.5.1.5"/>
    </reaction>
</comment>
<comment type="catalytic activity">
    <reaction evidence="9">
        <text>(6R)-5,10-methenyltetrahydrofolate + H2O = (6R)-10-formyltetrahydrofolate + H(+)</text>
        <dbReference type="Rhea" id="RHEA:23700"/>
        <dbReference type="ChEBI" id="CHEBI:15377"/>
        <dbReference type="ChEBI" id="CHEBI:15378"/>
        <dbReference type="ChEBI" id="CHEBI:57455"/>
        <dbReference type="ChEBI" id="CHEBI:195366"/>
        <dbReference type="EC" id="3.5.4.9"/>
    </reaction>
</comment>
<dbReference type="SUPFAM" id="SSF53223">
    <property type="entry name" value="Aminoacid dehydrogenase-like, N-terminal domain"/>
    <property type="match status" value="1"/>
</dbReference>
<evidence type="ECO:0000256" key="4">
    <source>
        <dbReference type="ARBA" id="ARBA00022801"/>
    </source>
</evidence>
<evidence type="ECO:0000256" key="9">
    <source>
        <dbReference type="HAMAP-Rule" id="MF_01576"/>
    </source>
</evidence>
<dbReference type="InterPro" id="IPR020631">
    <property type="entry name" value="THF_DH/CycHdrlase_NAD-bd_dom"/>
</dbReference>
<gene>
    <name evidence="9" type="primary">folD</name>
    <name evidence="12" type="ORF">COU22_00975</name>
</gene>
<dbReference type="Gene3D" id="3.40.50.720">
    <property type="entry name" value="NAD(P)-binding Rossmann-like Domain"/>
    <property type="match status" value="1"/>
</dbReference>
<dbReference type="EMBL" id="PFBO01000029">
    <property type="protein sequence ID" value="PIT90658.1"/>
    <property type="molecule type" value="Genomic_DNA"/>
</dbReference>
<dbReference type="InterPro" id="IPR046346">
    <property type="entry name" value="Aminoacid_DH-like_N_sf"/>
</dbReference>
<dbReference type="GO" id="GO:0005829">
    <property type="term" value="C:cytosol"/>
    <property type="evidence" value="ECO:0007669"/>
    <property type="project" value="TreeGrafter"/>
</dbReference>
<protein>
    <recommendedName>
        <fullName evidence="9">Bifunctional protein FolD</fullName>
    </recommendedName>
    <domain>
        <recommendedName>
            <fullName evidence="9">Methylenetetrahydrofolate dehydrogenase</fullName>
            <ecNumber evidence="9">1.5.1.5</ecNumber>
        </recommendedName>
    </domain>
    <domain>
        <recommendedName>
            <fullName evidence="9">Methenyltetrahydrofolate cyclohydrolase</fullName>
            <ecNumber evidence="9">3.5.4.9</ecNumber>
        </recommendedName>
    </domain>
</protein>
<dbReference type="SUPFAM" id="SSF51735">
    <property type="entry name" value="NAD(P)-binding Rossmann-fold domains"/>
    <property type="match status" value="1"/>
</dbReference>
<dbReference type="InterPro" id="IPR036291">
    <property type="entry name" value="NAD(P)-bd_dom_sf"/>
</dbReference>
<dbReference type="GO" id="GO:0000105">
    <property type="term" value="P:L-histidine biosynthetic process"/>
    <property type="evidence" value="ECO:0007669"/>
    <property type="project" value="UniProtKB-KW"/>
</dbReference>
<dbReference type="PANTHER" id="PTHR48099:SF5">
    <property type="entry name" value="C-1-TETRAHYDROFOLATE SYNTHASE, CYTOPLASMIC"/>
    <property type="match status" value="1"/>
</dbReference>
<dbReference type="GO" id="GO:0004477">
    <property type="term" value="F:methenyltetrahydrofolate cyclohydrolase activity"/>
    <property type="evidence" value="ECO:0007669"/>
    <property type="project" value="UniProtKB-UniRule"/>
</dbReference>
<name>A0A2M6WCZ6_9BACT</name>
<dbReference type="UniPathway" id="UPA00193"/>
<keyword evidence="4 9" id="KW-0378">Hydrolase</keyword>
<dbReference type="PRINTS" id="PR00085">
    <property type="entry name" value="THFDHDRGNASE"/>
</dbReference>
<keyword evidence="3 9" id="KW-0658">Purine biosynthesis</keyword>
<comment type="function">
    <text evidence="9">Catalyzes the oxidation of 5,10-methylenetetrahydrofolate to 5,10-methenyltetrahydrofolate and then the hydrolysis of 5,10-methenyltetrahydrofolate to 10-formyltetrahydrofolate.</text>
</comment>
<evidence type="ECO:0000256" key="3">
    <source>
        <dbReference type="ARBA" id="ARBA00022755"/>
    </source>
</evidence>
<dbReference type="PROSITE" id="PS00767">
    <property type="entry name" value="THF_DHG_CYH_2"/>
    <property type="match status" value="1"/>
</dbReference>
<comment type="pathway">
    <text evidence="1 9">One-carbon metabolism; tetrahydrofolate interconversion.</text>
</comment>
<evidence type="ECO:0000256" key="2">
    <source>
        <dbReference type="ARBA" id="ARBA00022563"/>
    </source>
</evidence>
<dbReference type="CDD" id="cd01080">
    <property type="entry name" value="NAD_bind_m-THF_DH_Cyclohyd"/>
    <property type="match status" value="1"/>
</dbReference>
<comment type="similarity">
    <text evidence="9">Belongs to the tetrahydrofolate dehydrogenase/cyclohydrolase family.</text>
</comment>
<dbReference type="InterPro" id="IPR020630">
    <property type="entry name" value="THF_DH/CycHdrlase_cat_dom"/>
</dbReference>
<comment type="caution">
    <text evidence="9">Lacks conserved residue(s) required for the propagation of feature annotation.</text>
</comment>
<dbReference type="Gene3D" id="3.40.50.10860">
    <property type="entry name" value="Leucine Dehydrogenase, chain A, domain 1"/>
    <property type="match status" value="1"/>
</dbReference>
<evidence type="ECO:0000313" key="13">
    <source>
        <dbReference type="Proteomes" id="UP000230543"/>
    </source>
</evidence>
<evidence type="ECO:0000256" key="1">
    <source>
        <dbReference type="ARBA" id="ARBA00004777"/>
    </source>
</evidence>
<sequence>MSNIVNGRKISQDILNRLKDVVASFERKPVLAVVIVGNDKPSHNYVNKKGEAAATVGLDFLKFDYGEDITKEELIKEIKDIQSDYDLSGLIVQLPLPGQLRDFTKEVVNQIDIKVDVDCLSDQSHLDIAACKNLLLPPTASAVFQILDDYDVSLEDKKICLVGKGELVGKPLAEILKCRNLDFTICDSLTENLKEETLRADILITGVGKKNLITEEMVKEKAVVIDAGVCFEKGKMFGDVDFENIKDKASLITPVPGGVGPITVAKLLENVVSSFKRRQN</sequence>
<keyword evidence="2 9" id="KW-0554">One-carbon metabolism</keyword>
<comment type="subunit">
    <text evidence="9">Homodimer.</text>
</comment>
<dbReference type="HAMAP" id="MF_01576">
    <property type="entry name" value="THF_DHG_CYH"/>
    <property type="match status" value="1"/>
</dbReference>
<evidence type="ECO:0000256" key="7">
    <source>
        <dbReference type="ARBA" id="ARBA00023167"/>
    </source>
</evidence>
<keyword evidence="9" id="KW-0368">Histidine biosynthesis</keyword>
<evidence type="ECO:0000256" key="6">
    <source>
        <dbReference type="ARBA" id="ARBA00023002"/>
    </source>
</evidence>
<keyword evidence="5 9" id="KW-0521">NADP</keyword>
<keyword evidence="7 9" id="KW-0486">Methionine biosynthesis</keyword>
<organism evidence="12 13">
    <name type="scientific">Candidatus Komeilibacteria bacterium CG10_big_fil_rev_8_21_14_0_10_41_13</name>
    <dbReference type="NCBI Taxonomy" id="1974476"/>
    <lineage>
        <taxon>Bacteria</taxon>
        <taxon>Candidatus Komeiliibacteriota</taxon>
    </lineage>
</organism>
<evidence type="ECO:0000259" key="10">
    <source>
        <dbReference type="Pfam" id="PF00763"/>
    </source>
</evidence>
<dbReference type="GO" id="GO:0035999">
    <property type="term" value="P:tetrahydrofolate interconversion"/>
    <property type="evidence" value="ECO:0007669"/>
    <property type="project" value="UniProtKB-UniRule"/>
</dbReference>
<feature type="binding site" evidence="9">
    <location>
        <begin position="163"/>
        <end position="165"/>
    </location>
    <ligand>
        <name>NADP(+)</name>
        <dbReference type="ChEBI" id="CHEBI:58349"/>
    </ligand>
</feature>